<sequence length="90" mass="10377">VGGRPLTLAKAKRDNLKHQRLPLERYLKFGGNASRTLSLDKIYFILMALKHGQSWTEAFQAIPDRKVAERFNQPRLGKNESERWGKWAGI</sequence>
<keyword evidence="1" id="KW-0489">Methyltransferase</keyword>
<evidence type="ECO:0000256" key="2">
    <source>
        <dbReference type="ARBA" id="ARBA00022679"/>
    </source>
</evidence>
<reference evidence="5" key="1">
    <citation type="submission" date="2021-02" db="EMBL/GenBank/DDBJ databases">
        <authorList>
            <person name="Nowell W R."/>
        </authorList>
    </citation>
    <scope>NUCLEOTIDE SEQUENCE</scope>
</reference>
<evidence type="ECO:0000256" key="1">
    <source>
        <dbReference type="ARBA" id="ARBA00022603"/>
    </source>
</evidence>
<evidence type="ECO:0000313" key="6">
    <source>
        <dbReference type="Proteomes" id="UP000676336"/>
    </source>
</evidence>
<proteinExistence type="predicted"/>
<feature type="non-terminal residue" evidence="5">
    <location>
        <position position="1"/>
    </location>
</feature>
<dbReference type="InterPro" id="IPR038459">
    <property type="entry name" value="MT_TRM10-typ_sf"/>
</dbReference>
<keyword evidence="3" id="KW-0949">S-adenosyl-L-methionine</keyword>
<dbReference type="Gene3D" id="3.40.1280.30">
    <property type="match status" value="1"/>
</dbReference>
<organism evidence="5 6">
    <name type="scientific">Rotaria magnacalcarata</name>
    <dbReference type="NCBI Taxonomy" id="392030"/>
    <lineage>
        <taxon>Eukaryota</taxon>
        <taxon>Metazoa</taxon>
        <taxon>Spiralia</taxon>
        <taxon>Gnathifera</taxon>
        <taxon>Rotifera</taxon>
        <taxon>Eurotatoria</taxon>
        <taxon>Bdelloidea</taxon>
        <taxon>Philodinida</taxon>
        <taxon>Philodinidae</taxon>
        <taxon>Rotaria</taxon>
    </lineage>
</organism>
<feature type="non-terminal residue" evidence="5">
    <location>
        <position position="90"/>
    </location>
</feature>
<name>A0A8S2REQ4_9BILA</name>
<dbReference type="PANTHER" id="PTHR13563:SF5">
    <property type="entry name" value="TRNA METHYLTRANSFERASE 10 HOMOLOG C"/>
    <property type="match status" value="1"/>
</dbReference>
<dbReference type="AlphaFoldDB" id="A0A8S2REQ4"/>
<dbReference type="GO" id="GO:0000049">
    <property type="term" value="F:tRNA binding"/>
    <property type="evidence" value="ECO:0007669"/>
    <property type="project" value="TreeGrafter"/>
</dbReference>
<dbReference type="InterPro" id="IPR028564">
    <property type="entry name" value="MT_TRM10-typ"/>
</dbReference>
<evidence type="ECO:0000313" key="5">
    <source>
        <dbReference type="EMBL" id="CAF4158889.1"/>
    </source>
</evidence>
<dbReference type="GO" id="GO:0097745">
    <property type="term" value="P:mitochondrial tRNA 5'-end processing"/>
    <property type="evidence" value="ECO:0007669"/>
    <property type="project" value="TreeGrafter"/>
</dbReference>
<dbReference type="Proteomes" id="UP000676336">
    <property type="component" value="Unassembled WGS sequence"/>
</dbReference>
<gene>
    <name evidence="5" type="ORF">SMN809_LOCUS20099</name>
</gene>
<dbReference type="GO" id="GO:0032259">
    <property type="term" value="P:methylation"/>
    <property type="evidence" value="ECO:0007669"/>
    <property type="project" value="UniProtKB-KW"/>
</dbReference>
<dbReference type="GO" id="GO:0008168">
    <property type="term" value="F:methyltransferase activity"/>
    <property type="evidence" value="ECO:0007669"/>
    <property type="project" value="UniProtKB-KW"/>
</dbReference>
<feature type="domain" description="SAM-dependent MTase TRM10-type" evidence="4">
    <location>
        <begin position="1"/>
        <end position="69"/>
    </location>
</feature>
<keyword evidence="2" id="KW-0808">Transferase</keyword>
<dbReference type="GO" id="GO:0005739">
    <property type="term" value="C:mitochondrion"/>
    <property type="evidence" value="ECO:0007669"/>
    <property type="project" value="TreeGrafter"/>
</dbReference>
<dbReference type="EMBL" id="CAJOBI010011340">
    <property type="protein sequence ID" value="CAF4158889.1"/>
    <property type="molecule type" value="Genomic_DNA"/>
</dbReference>
<dbReference type="PROSITE" id="PS51675">
    <property type="entry name" value="SAM_MT_TRM10"/>
    <property type="match status" value="1"/>
</dbReference>
<comment type="caution">
    <text evidence="5">The sequence shown here is derived from an EMBL/GenBank/DDBJ whole genome shotgun (WGS) entry which is preliminary data.</text>
</comment>
<dbReference type="PANTHER" id="PTHR13563">
    <property type="entry name" value="TRNA (GUANINE-9-) METHYLTRANSFERASE"/>
    <property type="match status" value="1"/>
</dbReference>
<evidence type="ECO:0000259" key="4">
    <source>
        <dbReference type="PROSITE" id="PS51675"/>
    </source>
</evidence>
<dbReference type="GO" id="GO:0070131">
    <property type="term" value="P:positive regulation of mitochondrial translation"/>
    <property type="evidence" value="ECO:0007669"/>
    <property type="project" value="TreeGrafter"/>
</dbReference>
<evidence type="ECO:0000256" key="3">
    <source>
        <dbReference type="ARBA" id="ARBA00022691"/>
    </source>
</evidence>
<protein>
    <recommendedName>
        <fullName evidence="4">SAM-dependent MTase TRM10-type domain-containing protein</fullName>
    </recommendedName>
</protein>
<dbReference type="GO" id="GO:0005654">
    <property type="term" value="C:nucleoplasm"/>
    <property type="evidence" value="ECO:0007669"/>
    <property type="project" value="TreeGrafter"/>
</dbReference>
<accession>A0A8S2REQ4</accession>
<dbReference type="InterPro" id="IPR007356">
    <property type="entry name" value="tRNA_m1G_MeTrfase_euk"/>
</dbReference>